<dbReference type="PANTHER" id="PTHR41695">
    <property type="entry name" value="1,4-ALPHA-GLUCAN BRANCHING ENZYME RV3031-RELATED"/>
    <property type="match status" value="1"/>
</dbReference>
<dbReference type="InterPro" id="IPR027291">
    <property type="entry name" value="Glyco_hydro_38_N_sf"/>
</dbReference>
<evidence type="ECO:0000313" key="2">
    <source>
        <dbReference type="EMBL" id="EHN10072.1"/>
    </source>
</evidence>
<proteinExistence type="predicted"/>
<dbReference type="Pfam" id="PF09210">
    <property type="entry name" value="BE_C"/>
    <property type="match status" value="1"/>
</dbReference>
<keyword evidence="3" id="KW-1185">Reference proteome</keyword>
<gene>
    <name evidence="2" type="ORF">PAI11_30910</name>
</gene>
<dbReference type="Gene3D" id="1.20.1430.10">
    <property type="entry name" value="Families 57/38 glycoside transferase, middle domain"/>
    <property type="match status" value="1"/>
</dbReference>
<organism evidence="2 3">
    <name type="scientific">Patulibacter medicamentivorans</name>
    <dbReference type="NCBI Taxonomy" id="1097667"/>
    <lineage>
        <taxon>Bacteria</taxon>
        <taxon>Bacillati</taxon>
        <taxon>Actinomycetota</taxon>
        <taxon>Thermoleophilia</taxon>
        <taxon>Solirubrobacterales</taxon>
        <taxon>Patulibacteraceae</taxon>
        <taxon>Patulibacter</taxon>
    </lineage>
</organism>
<feature type="domain" description="1,4-alpha-glucan branching enzyme C-terminal" evidence="1">
    <location>
        <begin position="111"/>
        <end position="154"/>
    </location>
</feature>
<dbReference type="PATRIC" id="fig|1097667.3.peg.3064"/>
<protein>
    <submittedName>
        <fullName evidence="2">Glycogen branching enzyme GH-57-type archaeal</fullName>
        <ecNumber evidence="2">2.4.1.18</ecNumber>
    </submittedName>
</protein>
<keyword evidence="2" id="KW-0808">Transferase</keyword>
<dbReference type="EMBL" id="AGUD01000242">
    <property type="protein sequence ID" value="EHN10072.1"/>
    <property type="molecule type" value="Genomic_DNA"/>
</dbReference>
<comment type="caution">
    <text evidence="2">The sequence shown here is derived from an EMBL/GenBank/DDBJ whole genome shotgun (WGS) entry which is preliminary data.</text>
</comment>
<dbReference type="Gene3D" id="3.20.110.10">
    <property type="entry name" value="Glycoside hydrolase 38, N terminal domain"/>
    <property type="match status" value="1"/>
</dbReference>
<evidence type="ECO:0000313" key="3">
    <source>
        <dbReference type="Proteomes" id="UP000005143"/>
    </source>
</evidence>
<dbReference type="InterPro" id="IPR015293">
    <property type="entry name" value="BE_C"/>
</dbReference>
<accession>H0E8D0</accession>
<reference evidence="2 3" key="1">
    <citation type="journal article" date="2013" name="Biodegradation">
        <title>Quantitative proteomic analysis of ibuprofen-degrading Patulibacter sp. strain I11.</title>
        <authorList>
            <person name="Almeida B."/>
            <person name="Kjeldal H."/>
            <person name="Lolas I."/>
            <person name="Knudsen A.D."/>
            <person name="Carvalho G."/>
            <person name="Nielsen K.L."/>
            <person name="Barreto Crespo M.T."/>
            <person name="Stensballe A."/>
            <person name="Nielsen J.L."/>
        </authorList>
    </citation>
    <scope>NUCLEOTIDE SEQUENCE [LARGE SCALE GENOMIC DNA]</scope>
    <source>
        <strain evidence="2 3">I11</strain>
    </source>
</reference>
<dbReference type="GO" id="GO:0030979">
    <property type="term" value="P:alpha-glucan biosynthetic process"/>
    <property type="evidence" value="ECO:0007669"/>
    <property type="project" value="InterPro"/>
</dbReference>
<dbReference type="InterPro" id="IPR028995">
    <property type="entry name" value="Glyco_hydro_57/38_cen_sf"/>
</dbReference>
<dbReference type="Proteomes" id="UP000005143">
    <property type="component" value="Unassembled WGS sequence"/>
</dbReference>
<dbReference type="GO" id="GO:0003844">
    <property type="term" value="F:1,4-alpha-glucan branching enzyme activity"/>
    <property type="evidence" value="ECO:0007669"/>
    <property type="project" value="UniProtKB-EC"/>
</dbReference>
<dbReference type="AlphaFoldDB" id="H0E8D0"/>
<dbReference type="InterPro" id="IPR011330">
    <property type="entry name" value="Glyco_hydro/deAcase_b/a-brl"/>
</dbReference>
<dbReference type="EC" id="2.4.1.18" evidence="2"/>
<sequence>MFVRAVRERVATGGLATVAFDTEFLGHAWAEGLWWLESVLDEAVAQGLQITHADLAGGPESRARASALPDAAATTTTWGRGHDLSTWNGPRVAALANETVRLERAVVDAGPRATPRAWRELLAAQSSDWAFLRTFATAGDYPDRRFADHAAALRSELAAPGTLPSELRGLAPHIEEAMSAGRVGPR</sequence>
<name>H0E8D0_9ACTN</name>
<keyword evidence="2" id="KW-0328">Glycosyltransferase</keyword>
<dbReference type="GO" id="GO:0005576">
    <property type="term" value="C:extracellular region"/>
    <property type="evidence" value="ECO:0007669"/>
    <property type="project" value="TreeGrafter"/>
</dbReference>
<dbReference type="SUPFAM" id="SSF88713">
    <property type="entry name" value="Glycoside hydrolase/deacetylase"/>
    <property type="match status" value="1"/>
</dbReference>
<evidence type="ECO:0000259" key="1">
    <source>
        <dbReference type="Pfam" id="PF09210"/>
    </source>
</evidence>
<dbReference type="InterPro" id="IPR037090">
    <property type="entry name" value="57_glycoside_trans_central"/>
</dbReference>
<dbReference type="PANTHER" id="PTHR41695:SF1">
    <property type="entry name" value="1,4-ALPHA-GLUCAN BRANCHING ENZYME TK1436"/>
    <property type="match status" value="1"/>
</dbReference>
<dbReference type="SUPFAM" id="SSF88688">
    <property type="entry name" value="Families 57/38 glycoside transferase middle domain"/>
    <property type="match status" value="1"/>
</dbReference>
<dbReference type="InterPro" id="IPR040042">
    <property type="entry name" value="Branching_enz_MT3115-like"/>
</dbReference>